<gene>
    <name evidence="1" type="ORF">ERS132426_01244</name>
</gene>
<proteinExistence type="predicted"/>
<organism evidence="1 2">
    <name type="scientific">Streptococcus suis</name>
    <dbReference type="NCBI Taxonomy" id="1307"/>
    <lineage>
        <taxon>Bacteria</taxon>
        <taxon>Bacillati</taxon>
        <taxon>Bacillota</taxon>
        <taxon>Bacilli</taxon>
        <taxon>Lactobacillales</taxon>
        <taxon>Streptococcaceae</taxon>
        <taxon>Streptococcus</taxon>
    </lineage>
</organism>
<reference evidence="1 2" key="1">
    <citation type="submission" date="2016-02" db="EMBL/GenBank/DDBJ databases">
        <authorList>
            <consortium name="Pathogen Informatics"/>
        </authorList>
    </citation>
    <scope>NUCLEOTIDE SEQUENCE [LARGE SCALE GENOMIC DNA]</scope>
    <source>
        <strain evidence="1 2">LSS64</strain>
    </source>
</reference>
<dbReference type="SUPFAM" id="SSF109797">
    <property type="entry name" value="Bacteriocin immunity protein-like"/>
    <property type="match status" value="1"/>
</dbReference>
<dbReference type="EMBL" id="FIHM01000025">
    <property type="protein sequence ID" value="CYV34973.1"/>
    <property type="molecule type" value="Genomic_DNA"/>
</dbReference>
<dbReference type="AlphaFoldDB" id="A0A0Z8IG63"/>
<evidence type="ECO:0000313" key="1">
    <source>
        <dbReference type="EMBL" id="CYV34973.1"/>
    </source>
</evidence>
<name>A0A0Z8IG63_STRSU</name>
<evidence type="ECO:0000313" key="2">
    <source>
        <dbReference type="Proteomes" id="UP000074850"/>
    </source>
</evidence>
<sequence length="98" mass="11488">MKKANREEFYSHLSALYQLSPETISPVLREKLVEFAQKLDHSDNLYLLADQLSVFVNAELTGLTWRAPKELVELGRYIQELQVTYRRYVIGIDDLEEK</sequence>
<dbReference type="Proteomes" id="UP000074850">
    <property type="component" value="Unassembled WGS sequence"/>
</dbReference>
<dbReference type="RefSeq" id="WP_044759609.1">
    <property type="nucleotide sequence ID" value="NZ_CEFC01000028.1"/>
</dbReference>
<evidence type="ECO:0008006" key="3">
    <source>
        <dbReference type="Google" id="ProtNLM"/>
    </source>
</evidence>
<protein>
    <recommendedName>
        <fullName evidence="3">Bacteriocin immunity protein</fullName>
    </recommendedName>
</protein>
<accession>A0A0Z8IG63</accession>